<protein>
    <submittedName>
        <fullName evidence="2">Nad dependent epimerase</fullName>
    </submittedName>
</protein>
<dbReference type="InterPro" id="IPR027417">
    <property type="entry name" value="P-loop_NTPase"/>
</dbReference>
<organism evidence="2 3">
    <name type="scientific">Phlyctema vagabunda</name>
    <dbReference type="NCBI Taxonomy" id="108571"/>
    <lineage>
        <taxon>Eukaryota</taxon>
        <taxon>Fungi</taxon>
        <taxon>Dikarya</taxon>
        <taxon>Ascomycota</taxon>
        <taxon>Pezizomycotina</taxon>
        <taxon>Leotiomycetes</taxon>
        <taxon>Helotiales</taxon>
        <taxon>Dermateaceae</taxon>
        <taxon>Phlyctema</taxon>
    </lineage>
</organism>
<keyword evidence="3" id="KW-1185">Reference proteome</keyword>
<dbReference type="SUPFAM" id="SSF52540">
    <property type="entry name" value="P-loop containing nucleoside triphosphate hydrolases"/>
    <property type="match status" value="1"/>
</dbReference>
<proteinExistence type="predicted"/>
<name>A0ABR4PPF3_9HELO</name>
<gene>
    <name evidence="2" type="ORF">PVAG01_04460</name>
</gene>
<keyword evidence="1" id="KW-0472">Membrane</keyword>
<keyword evidence="1" id="KW-1133">Transmembrane helix</keyword>
<keyword evidence="1" id="KW-0812">Transmembrane</keyword>
<dbReference type="Proteomes" id="UP001629113">
    <property type="component" value="Unassembled WGS sequence"/>
</dbReference>
<comment type="caution">
    <text evidence="2">The sequence shown here is derived from an EMBL/GenBank/DDBJ whole genome shotgun (WGS) entry which is preliminary data.</text>
</comment>
<dbReference type="InterPro" id="IPR040632">
    <property type="entry name" value="Sulfotransfer_4"/>
</dbReference>
<dbReference type="PANTHER" id="PTHR36978">
    <property type="entry name" value="P-LOOP CONTAINING NUCLEOTIDE TRIPHOSPHATE HYDROLASE"/>
    <property type="match status" value="1"/>
</dbReference>
<evidence type="ECO:0000313" key="2">
    <source>
        <dbReference type="EMBL" id="KAL3425179.1"/>
    </source>
</evidence>
<reference evidence="2 3" key="1">
    <citation type="submission" date="2024-06" db="EMBL/GenBank/DDBJ databases">
        <title>Complete genome of Phlyctema vagabunda strain 19-DSS-EL-015.</title>
        <authorList>
            <person name="Fiorenzani C."/>
        </authorList>
    </citation>
    <scope>NUCLEOTIDE SEQUENCE [LARGE SCALE GENOMIC DNA]</scope>
    <source>
        <strain evidence="2 3">19-DSS-EL-015</strain>
    </source>
</reference>
<evidence type="ECO:0000256" key="1">
    <source>
        <dbReference type="SAM" id="Phobius"/>
    </source>
</evidence>
<dbReference type="Gene3D" id="3.40.50.300">
    <property type="entry name" value="P-loop containing nucleotide triphosphate hydrolases"/>
    <property type="match status" value="1"/>
</dbReference>
<sequence length="260" mass="29433">MSSDTKNASPSPLFLLGLSRTGSTSLEKALRMLGYNEVFSMDRLATDRAGDCAAWIHALEVKYSDRGVFEKQDWANLVGGFDVVRGLPAAAFAPEIIAAFPNSKVILTTRDVDSWYTSCMRTIRWRATDPVLRWLSKLDWQSSSLYQTLFRTTQDSLYRGDFEKHGKEIFMKHNDDVRSLVSKDLLLEYQVQQGWRPLCEFLDTDIPSCDFPRGNDPAAFRSAARKRDRAVAFRLLTQASLVGMGACLLFGAARWTIRRL</sequence>
<dbReference type="EMBL" id="JBFCZG010000003">
    <property type="protein sequence ID" value="KAL3425179.1"/>
    <property type="molecule type" value="Genomic_DNA"/>
</dbReference>
<feature type="transmembrane region" description="Helical" evidence="1">
    <location>
        <begin position="235"/>
        <end position="257"/>
    </location>
</feature>
<evidence type="ECO:0000313" key="3">
    <source>
        <dbReference type="Proteomes" id="UP001629113"/>
    </source>
</evidence>
<dbReference type="PANTHER" id="PTHR36978:SF4">
    <property type="entry name" value="P-LOOP CONTAINING NUCLEOSIDE TRIPHOSPHATE HYDROLASE PROTEIN"/>
    <property type="match status" value="1"/>
</dbReference>
<dbReference type="Pfam" id="PF17784">
    <property type="entry name" value="Sulfotransfer_4"/>
    <property type="match status" value="1"/>
</dbReference>
<accession>A0ABR4PPF3</accession>